<feature type="domain" description="HicB-like antitoxin of toxin-antitoxin system" evidence="1">
    <location>
        <begin position="4"/>
        <end position="59"/>
    </location>
</feature>
<sequence length="68" mass="7622">MRQVIIYPGEDGYWVAQCPSLPPCISQGETKEEAIANIQEAIELYMEVLQEEGRVIPEDNVETVTLAL</sequence>
<evidence type="ECO:0000313" key="2">
    <source>
        <dbReference type="EMBL" id="EHJ12875.1"/>
    </source>
</evidence>
<evidence type="ECO:0000259" key="1">
    <source>
        <dbReference type="Pfam" id="PF15919"/>
    </source>
</evidence>
<reference evidence="2 3" key="1">
    <citation type="journal article" date="2011" name="Front. Microbiol.">
        <title>Two Strains of Crocosphaera watsonii with Highly Conserved Genomes are Distinguished by Strain-Specific Features.</title>
        <authorList>
            <person name="Bench S.R."/>
            <person name="Ilikchyan I.N."/>
            <person name="Tripp H.J."/>
            <person name="Zehr J.P."/>
        </authorList>
    </citation>
    <scope>NUCLEOTIDE SEQUENCE [LARGE SCALE GENOMIC DNA]</scope>
    <source>
        <strain evidence="2 3">WH 0003</strain>
    </source>
</reference>
<dbReference type="RefSeq" id="WP_007303424.1">
    <property type="nucleotide sequence ID" value="NZ_AESD01000363.1"/>
</dbReference>
<dbReference type="Pfam" id="PF15919">
    <property type="entry name" value="HicB_lk_antitox"/>
    <property type="match status" value="1"/>
</dbReference>
<accession>G5J4L7</accession>
<dbReference type="PANTHER" id="PTHR34504">
    <property type="entry name" value="ANTITOXIN HICB"/>
    <property type="match status" value="1"/>
</dbReference>
<dbReference type="InterPro" id="IPR035069">
    <property type="entry name" value="TTHA1013/TTHA0281-like"/>
</dbReference>
<dbReference type="Gene3D" id="3.30.160.250">
    <property type="match status" value="1"/>
</dbReference>
<name>G5J4L7_CROWT</name>
<dbReference type="AlphaFoldDB" id="G5J4L7"/>
<evidence type="ECO:0000313" key="3">
    <source>
        <dbReference type="Proteomes" id="UP000003477"/>
    </source>
</evidence>
<dbReference type="Proteomes" id="UP000003477">
    <property type="component" value="Unassembled WGS sequence"/>
</dbReference>
<dbReference type="PANTHER" id="PTHR34504:SF2">
    <property type="entry name" value="UPF0150 PROTEIN SSL0259"/>
    <property type="match status" value="1"/>
</dbReference>
<protein>
    <recommendedName>
        <fullName evidence="1">HicB-like antitoxin of toxin-antitoxin system domain-containing protein</fullName>
    </recommendedName>
</protein>
<dbReference type="InterPro" id="IPR051404">
    <property type="entry name" value="TA_system_antitoxin"/>
</dbReference>
<dbReference type="SUPFAM" id="SSF143100">
    <property type="entry name" value="TTHA1013/TTHA0281-like"/>
    <property type="match status" value="1"/>
</dbReference>
<dbReference type="EMBL" id="AESD01000363">
    <property type="protein sequence ID" value="EHJ12875.1"/>
    <property type="molecule type" value="Genomic_DNA"/>
</dbReference>
<proteinExistence type="predicted"/>
<gene>
    <name evidence="2" type="ORF">CWATWH0003_2437</name>
</gene>
<dbReference type="InterPro" id="IPR031807">
    <property type="entry name" value="HicB-like"/>
</dbReference>
<dbReference type="GeneID" id="88766111"/>
<comment type="caution">
    <text evidence="2">The sequence shown here is derived from an EMBL/GenBank/DDBJ whole genome shotgun (WGS) entry which is preliminary data.</text>
</comment>
<dbReference type="PATRIC" id="fig|423471.3.peg.2293"/>
<organism evidence="2 3">
    <name type="scientific">Crocosphaera watsonii WH 0003</name>
    <dbReference type="NCBI Taxonomy" id="423471"/>
    <lineage>
        <taxon>Bacteria</taxon>
        <taxon>Bacillati</taxon>
        <taxon>Cyanobacteriota</taxon>
        <taxon>Cyanophyceae</taxon>
        <taxon>Oscillatoriophycideae</taxon>
        <taxon>Chroococcales</taxon>
        <taxon>Aphanothecaceae</taxon>
        <taxon>Crocosphaera</taxon>
    </lineage>
</organism>